<dbReference type="eggNOG" id="KOG1285">
    <property type="taxonomic scope" value="Eukaryota"/>
</dbReference>
<dbReference type="Pfam" id="PF03055">
    <property type="entry name" value="RPE65"/>
    <property type="match status" value="1"/>
</dbReference>
<evidence type="ECO:0000256" key="1">
    <source>
        <dbReference type="ARBA" id="ARBA00004229"/>
    </source>
</evidence>
<keyword evidence="8" id="KW-0223">Dioxygenase</keyword>
<evidence type="ECO:0000313" key="17">
    <source>
        <dbReference type="Proteomes" id="UP000001514"/>
    </source>
</evidence>
<proteinExistence type="inferred from homology"/>
<comment type="catalytic activity">
    <reaction evidence="12">
        <text>9'-cis-neoxanthin + O2 = (3S,5R,6R)-3,5-dihydroxy-6,7-didehydro-5,6-dihydro-12'-apo-beta-caroten-12'-al + 2-cis,4-trans-xanthoxin</text>
        <dbReference type="Rhea" id="RHEA:19677"/>
        <dbReference type="ChEBI" id="CHEBI:15379"/>
        <dbReference type="ChEBI" id="CHEBI:32304"/>
        <dbReference type="ChEBI" id="CHEBI:34596"/>
        <dbReference type="ChEBI" id="CHEBI:35306"/>
        <dbReference type="EC" id="1.13.11.51"/>
    </reaction>
</comment>
<sequence length="655" mass="71004">MIASSASSSSSSSSSSCFTSRRQIHHSLCSTSRLQAQLPKGTIKRSARRGIQAHLIDCPPSPAPSPQESSSSPLASLLSAAAAAPSIEDCIQALEASITRAISIAPKSSLSWDDIPLWNLRESFTKPGQTPGIAIEQWKPAQKMAAAALDWIEQRVIPILEGDHLPSTANPAVQLEGNFAPVPECPASGTRLPVTGRLPDGLDGLYVRNGANPRFKPVAGHHLFDGDGMLHAVRLSGGTATYCSRFTRTNRLCQEERLGRAFFPKAVGELHGHGGAARLALYYLRSLAGLVDAGKGMGPANAGVVFFDGKLLAMSEDDQPYALRIEGDGDVSTIGRYDFHGQLKASSMIAHPKKDPRTGELFALSYDVVKKPYLRYFSFAADGTKRPDVEIPLPGATMMHDFAITDRFVVIPDQQVVFQLLRMLLGKSPVVYDPKKKARFGVLPKYATTSDELKWVEVPDCFCFHVWNAWEASEDEVVVLGSCMTPPDCVFNESPNGHEEMSSVLCEIRLNLTTGTSTRTPIAGLNLEAGTVNRRVLGRQCRYLYLAVADPWPKISGIAKVDLSLKKEKAEVETENCFGGEPFFVPRTSDPDAAEDDGYVLTFVHNESTGVSELLVLDAATDNLELLASVQLPARVPYGFHGTFVSEEELASQSD</sequence>
<feature type="binding site" evidence="15">
    <location>
        <position position="400"/>
    </location>
    <ligand>
        <name>Fe cation</name>
        <dbReference type="ChEBI" id="CHEBI:24875"/>
        <note>catalytic</note>
    </ligand>
</feature>
<evidence type="ECO:0000256" key="6">
    <source>
        <dbReference type="ARBA" id="ARBA00022865"/>
    </source>
</evidence>
<evidence type="ECO:0000256" key="15">
    <source>
        <dbReference type="PIRSR" id="PIRSR604294-1"/>
    </source>
</evidence>
<dbReference type="Proteomes" id="UP000001514">
    <property type="component" value="Unassembled WGS sequence"/>
</dbReference>
<evidence type="ECO:0000256" key="13">
    <source>
        <dbReference type="ARBA" id="ARBA00039007"/>
    </source>
</evidence>
<name>D8SCD9_SELML</name>
<dbReference type="EC" id="1.13.11.51" evidence="13"/>
<evidence type="ECO:0000256" key="5">
    <source>
        <dbReference type="ARBA" id="ARBA00022723"/>
    </source>
</evidence>
<evidence type="ECO:0000256" key="2">
    <source>
        <dbReference type="ARBA" id="ARBA00006787"/>
    </source>
</evidence>
<dbReference type="STRING" id="88036.D8SCD9"/>
<organism evidence="17">
    <name type="scientific">Selaginella moellendorffii</name>
    <name type="common">Spikemoss</name>
    <dbReference type="NCBI Taxonomy" id="88036"/>
    <lineage>
        <taxon>Eukaryota</taxon>
        <taxon>Viridiplantae</taxon>
        <taxon>Streptophyta</taxon>
        <taxon>Embryophyta</taxon>
        <taxon>Tracheophyta</taxon>
        <taxon>Lycopodiopsida</taxon>
        <taxon>Selaginellales</taxon>
        <taxon>Selaginellaceae</taxon>
        <taxon>Selaginella</taxon>
    </lineage>
</organism>
<dbReference type="InParanoid" id="D8SCD9"/>
<evidence type="ECO:0000256" key="3">
    <source>
        <dbReference type="ARBA" id="ARBA00022528"/>
    </source>
</evidence>
<keyword evidence="6" id="KW-0937">Abscisic acid biosynthesis</keyword>
<dbReference type="EMBL" id="GL377612">
    <property type="protein sequence ID" value="EFJ17841.1"/>
    <property type="molecule type" value="Genomic_DNA"/>
</dbReference>
<dbReference type="GO" id="GO:0046872">
    <property type="term" value="F:metal ion binding"/>
    <property type="evidence" value="ECO:0007669"/>
    <property type="project" value="UniProtKB-KW"/>
</dbReference>
<feature type="binding site" evidence="15">
    <location>
        <position position="465"/>
    </location>
    <ligand>
        <name>Fe cation</name>
        <dbReference type="ChEBI" id="CHEBI:24875"/>
        <note>catalytic</note>
    </ligand>
</feature>
<evidence type="ECO:0000256" key="10">
    <source>
        <dbReference type="ARBA" id="ARBA00023004"/>
    </source>
</evidence>
<feature type="binding site" evidence="15">
    <location>
        <position position="641"/>
    </location>
    <ligand>
        <name>Fe cation</name>
        <dbReference type="ChEBI" id="CHEBI:24875"/>
        <note>catalytic</note>
    </ligand>
</feature>
<comment type="catalytic activity">
    <reaction evidence="14">
        <text>a 9-cis-epoxycarotenoid + O2 = a 12'-apo-carotenal + 2-cis,4-trans-xanthoxin</text>
        <dbReference type="Rhea" id="RHEA:23328"/>
        <dbReference type="ChEBI" id="CHEBI:15379"/>
        <dbReference type="ChEBI" id="CHEBI:32304"/>
        <dbReference type="ChEBI" id="CHEBI:51972"/>
        <dbReference type="ChEBI" id="CHEBI:51973"/>
        <dbReference type="EC" id="1.13.11.51"/>
    </reaction>
</comment>
<keyword evidence="5 15" id="KW-0479">Metal-binding</keyword>
<comment type="subcellular location">
    <subcellularLocation>
        <location evidence="1">Plastid</location>
        <location evidence="1">Chloroplast</location>
    </subcellularLocation>
</comment>
<dbReference type="PANTHER" id="PTHR10543:SF26">
    <property type="entry name" value="9-CIS-EPOXYCAROTENOID DIOXYGENASE NCED3, CHLOROPLASTIC"/>
    <property type="match status" value="1"/>
</dbReference>
<evidence type="ECO:0000256" key="7">
    <source>
        <dbReference type="ARBA" id="ARBA00022946"/>
    </source>
</evidence>
<evidence type="ECO:0000313" key="16">
    <source>
        <dbReference type="EMBL" id="EFJ17841.1"/>
    </source>
</evidence>
<dbReference type="GO" id="GO:0016121">
    <property type="term" value="P:carotene catabolic process"/>
    <property type="evidence" value="ECO:0000318"/>
    <property type="project" value="GO_Central"/>
</dbReference>
<dbReference type="GO" id="GO:0009570">
    <property type="term" value="C:chloroplast stroma"/>
    <property type="evidence" value="ECO:0000318"/>
    <property type="project" value="GO_Central"/>
</dbReference>
<evidence type="ECO:0000256" key="14">
    <source>
        <dbReference type="ARBA" id="ARBA00048369"/>
    </source>
</evidence>
<evidence type="ECO:0000256" key="12">
    <source>
        <dbReference type="ARBA" id="ARBA00036784"/>
    </source>
</evidence>
<comment type="similarity">
    <text evidence="2">Belongs to the carotenoid oxygenase family.</text>
</comment>
<evidence type="ECO:0000256" key="11">
    <source>
        <dbReference type="ARBA" id="ARBA00035929"/>
    </source>
</evidence>
<comment type="cofactor">
    <cofactor evidence="15">
        <name>Fe(2+)</name>
        <dbReference type="ChEBI" id="CHEBI:29033"/>
    </cofactor>
    <text evidence="15">Binds 1 Fe(2+) ion per subunit.</text>
</comment>
<protein>
    <recommendedName>
        <fullName evidence="13">9-cis-epoxycarotenoid dioxygenase</fullName>
        <ecNumber evidence="13">1.13.11.51</ecNumber>
    </recommendedName>
</protein>
<dbReference type="AlphaFoldDB" id="D8SCD9"/>
<evidence type="ECO:0000256" key="4">
    <source>
        <dbReference type="ARBA" id="ARBA00022640"/>
    </source>
</evidence>
<evidence type="ECO:0000256" key="9">
    <source>
        <dbReference type="ARBA" id="ARBA00023002"/>
    </source>
</evidence>
<evidence type="ECO:0000256" key="8">
    <source>
        <dbReference type="ARBA" id="ARBA00022964"/>
    </source>
</evidence>
<dbReference type="KEGG" id="smo:SELMODRAFT_113788"/>
<comment type="catalytic activity">
    <reaction evidence="11">
        <text>9-cis-violaxanthin + O2 = (3S,5R,6S)-5,6-epoxy-3-hydroxy-5,6-dihydro-12'-apo-beta-caroten-12'-al + 2-cis,4-trans-xanthoxin</text>
        <dbReference type="Rhea" id="RHEA:16541"/>
        <dbReference type="ChEBI" id="CHEBI:15379"/>
        <dbReference type="ChEBI" id="CHEBI:32304"/>
        <dbReference type="ChEBI" id="CHEBI:34597"/>
        <dbReference type="ChEBI" id="CHEBI:35305"/>
        <dbReference type="EC" id="1.13.11.51"/>
    </reaction>
</comment>
<dbReference type="HOGENOM" id="CLU_016472_0_0_1"/>
<dbReference type="Gramene" id="EFJ17841">
    <property type="protein sequence ID" value="EFJ17841"/>
    <property type="gene ID" value="SELMODRAFT_113788"/>
</dbReference>
<dbReference type="InterPro" id="IPR004294">
    <property type="entry name" value="Carotenoid_Oase"/>
</dbReference>
<keyword evidence="3" id="KW-0150">Chloroplast</keyword>
<dbReference type="PANTHER" id="PTHR10543">
    <property type="entry name" value="BETA-CAROTENE DIOXYGENASE"/>
    <property type="match status" value="1"/>
</dbReference>
<keyword evidence="9" id="KW-0560">Oxidoreductase</keyword>
<accession>D8SCD9</accession>
<keyword evidence="7" id="KW-0809">Transit peptide</keyword>
<dbReference type="GO" id="GO:0010436">
    <property type="term" value="F:carotenoid dioxygenase activity"/>
    <property type="evidence" value="ECO:0000318"/>
    <property type="project" value="GO_Central"/>
</dbReference>
<feature type="binding site" evidence="15">
    <location>
        <position position="351"/>
    </location>
    <ligand>
        <name>Fe cation</name>
        <dbReference type="ChEBI" id="CHEBI:24875"/>
        <note>catalytic</note>
    </ligand>
</feature>
<keyword evidence="4" id="KW-0934">Plastid</keyword>
<dbReference type="FunCoup" id="D8SCD9">
    <property type="interactions" value="38"/>
</dbReference>
<gene>
    <name evidence="16" type="primary">NCED-1</name>
    <name evidence="16" type="ORF">SELMODRAFT_113788</name>
</gene>
<keyword evidence="10 15" id="KW-0408">Iron</keyword>
<dbReference type="GO" id="GO:0045549">
    <property type="term" value="F:9-cis-epoxycarotenoid dioxygenase activity"/>
    <property type="evidence" value="ECO:0007669"/>
    <property type="project" value="UniProtKB-EC"/>
</dbReference>
<dbReference type="GO" id="GO:0009688">
    <property type="term" value="P:abscisic acid biosynthetic process"/>
    <property type="evidence" value="ECO:0007669"/>
    <property type="project" value="UniProtKB-KW"/>
</dbReference>
<reference evidence="16 17" key="1">
    <citation type="journal article" date="2011" name="Science">
        <title>The Selaginella genome identifies genetic changes associated with the evolution of vascular plants.</title>
        <authorList>
            <person name="Banks J.A."/>
            <person name="Nishiyama T."/>
            <person name="Hasebe M."/>
            <person name="Bowman J.L."/>
            <person name="Gribskov M."/>
            <person name="dePamphilis C."/>
            <person name="Albert V.A."/>
            <person name="Aono N."/>
            <person name="Aoyama T."/>
            <person name="Ambrose B.A."/>
            <person name="Ashton N.W."/>
            <person name="Axtell M.J."/>
            <person name="Barker E."/>
            <person name="Barker M.S."/>
            <person name="Bennetzen J.L."/>
            <person name="Bonawitz N.D."/>
            <person name="Chapple C."/>
            <person name="Cheng C."/>
            <person name="Correa L.G."/>
            <person name="Dacre M."/>
            <person name="DeBarry J."/>
            <person name="Dreyer I."/>
            <person name="Elias M."/>
            <person name="Engstrom E.M."/>
            <person name="Estelle M."/>
            <person name="Feng L."/>
            <person name="Finet C."/>
            <person name="Floyd S.K."/>
            <person name="Frommer W.B."/>
            <person name="Fujita T."/>
            <person name="Gramzow L."/>
            <person name="Gutensohn M."/>
            <person name="Harholt J."/>
            <person name="Hattori M."/>
            <person name="Heyl A."/>
            <person name="Hirai T."/>
            <person name="Hiwatashi Y."/>
            <person name="Ishikawa M."/>
            <person name="Iwata M."/>
            <person name="Karol K.G."/>
            <person name="Koehler B."/>
            <person name="Kolukisaoglu U."/>
            <person name="Kubo M."/>
            <person name="Kurata T."/>
            <person name="Lalonde S."/>
            <person name="Li K."/>
            <person name="Li Y."/>
            <person name="Litt A."/>
            <person name="Lyons E."/>
            <person name="Manning G."/>
            <person name="Maruyama T."/>
            <person name="Michael T.P."/>
            <person name="Mikami K."/>
            <person name="Miyazaki S."/>
            <person name="Morinaga S."/>
            <person name="Murata T."/>
            <person name="Mueller-Roeber B."/>
            <person name="Nelson D.R."/>
            <person name="Obara M."/>
            <person name="Oguri Y."/>
            <person name="Olmstead R.G."/>
            <person name="Onodera N."/>
            <person name="Petersen B.L."/>
            <person name="Pils B."/>
            <person name="Prigge M."/>
            <person name="Rensing S.A."/>
            <person name="Riano-Pachon D.M."/>
            <person name="Roberts A.W."/>
            <person name="Sato Y."/>
            <person name="Scheller H.V."/>
            <person name="Schulz B."/>
            <person name="Schulz C."/>
            <person name="Shakirov E.V."/>
            <person name="Shibagaki N."/>
            <person name="Shinohara N."/>
            <person name="Shippen D.E."/>
            <person name="Soerensen I."/>
            <person name="Sotooka R."/>
            <person name="Sugimoto N."/>
            <person name="Sugita M."/>
            <person name="Sumikawa N."/>
            <person name="Tanurdzic M."/>
            <person name="Theissen G."/>
            <person name="Ulvskov P."/>
            <person name="Wakazuki S."/>
            <person name="Weng J.K."/>
            <person name="Willats W.W."/>
            <person name="Wipf D."/>
            <person name="Wolf P.G."/>
            <person name="Yang L."/>
            <person name="Zimmer A.D."/>
            <person name="Zhu Q."/>
            <person name="Mitros T."/>
            <person name="Hellsten U."/>
            <person name="Loque D."/>
            <person name="Otillar R."/>
            <person name="Salamov A."/>
            <person name="Schmutz J."/>
            <person name="Shapiro H."/>
            <person name="Lindquist E."/>
            <person name="Lucas S."/>
            <person name="Rokhsar D."/>
            <person name="Grigoriev I.V."/>
        </authorList>
    </citation>
    <scope>NUCLEOTIDE SEQUENCE [LARGE SCALE GENOMIC DNA]</scope>
</reference>
<dbReference type="OMA" id="KMFPEAG"/>
<keyword evidence="17" id="KW-1185">Reference proteome</keyword>